<proteinExistence type="predicted"/>
<comment type="caution">
    <text evidence="1">The sequence shown here is derived from an EMBL/GenBank/DDBJ whole genome shotgun (WGS) entry which is preliminary data.</text>
</comment>
<organism evidence="1 2">
    <name type="scientific">Candidatus Nomurabacteria bacterium RIFCSPLOWO2_01_FULL_46_18</name>
    <dbReference type="NCBI Taxonomy" id="1801783"/>
    <lineage>
        <taxon>Bacteria</taxon>
        <taxon>Candidatus Nomuraibacteriota</taxon>
    </lineage>
</organism>
<reference evidence="1 2" key="1">
    <citation type="journal article" date="2016" name="Nat. Commun.">
        <title>Thousands of microbial genomes shed light on interconnected biogeochemical processes in an aquifer system.</title>
        <authorList>
            <person name="Anantharaman K."/>
            <person name="Brown C.T."/>
            <person name="Hug L.A."/>
            <person name="Sharon I."/>
            <person name="Castelle C.J."/>
            <person name="Probst A.J."/>
            <person name="Thomas B.C."/>
            <person name="Singh A."/>
            <person name="Wilkins M.J."/>
            <person name="Karaoz U."/>
            <person name="Brodie E.L."/>
            <person name="Williams K.H."/>
            <person name="Hubbard S.S."/>
            <person name="Banfield J.F."/>
        </authorList>
    </citation>
    <scope>NUCLEOTIDE SEQUENCE [LARGE SCALE GENOMIC DNA]</scope>
</reference>
<dbReference type="InterPro" id="IPR029063">
    <property type="entry name" value="SAM-dependent_MTases_sf"/>
</dbReference>
<dbReference type="AlphaFoldDB" id="A0A1F6XDK4"/>
<dbReference type="SUPFAM" id="SSF53335">
    <property type="entry name" value="S-adenosyl-L-methionine-dependent methyltransferases"/>
    <property type="match status" value="1"/>
</dbReference>
<protein>
    <recommendedName>
        <fullName evidence="3">Methyltransferase domain-containing protein</fullName>
    </recommendedName>
</protein>
<evidence type="ECO:0000313" key="1">
    <source>
        <dbReference type="EMBL" id="OGI92270.1"/>
    </source>
</evidence>
<evidence type="ECO:0000313" key="2">
    <source>
        <dbReference type="Proteomes" id="UP000179381"/>
    </source>
</evidence>
<name>A0A1F6XDK4_9BACT</name>
<sequence>MPHILVPNPSKTIISSLKPGDFSSLFEGALSPALQERIKASDFRYVPLSSEERDRCILFILQLLRDPAVGKSGEHRQSEWERGWLENLELVRKGDPKGLIPRYFDKYDIVRLRGEFVKVLTPDFEYNMLAVIEQWLFEKYLSDVKSIYEFGCGTGHNLLRARETNPHAKLFGLDWAEASQNIIMESVKTGVLQKTVGRRFDFFHPDEAFLIEPDSGVYTVAALEQMGKDFVPFVEYLLRQKPRIIVHIEPMHEFLDEKNLIDYLAIAYYQKRNYLWGLSEYLHRLAGEKRIKIYEDKRTHIGHVLTDGYSVIVWSPV</sequence>
<dbReference type="Proteomes" id="UP000179381">
    <property type="component" value="Unassembled WGS sequence"/>
</dbReference>
<gene>
    <name evidence="1" type="ORF">A2933_00855</name>
</gene>
<dbReference type="Gene3D" id="3.40.50.150">
    <property type="entry name" value="Vaccinia Virus protein VP39"/>
    <property type="match status" value="1"/>
</dbReference>
<accession>A0A1F6XDK4</accession>
<dbReference type="EMBL" id="MFVH01000014">
    <property type="protein sequence ID" value="OGI92270.1"/>
    <property type="molecule type" value="Genomic_DNA"/>
</dbReference>
<evidence type="ECO:0008006" key="3">
    <source>
        <dbReference type="Google" id="ProtNLM"/>
    </source>
</evidence>